<keyword evidence="2" id="KW-0732">Signal</keyword>
<evidence type="ECO:0000313" key="4">
    <source>
        <dbReference type="Proteomes" id="UP000593737"/>
    </source>
</evidence>
<evidence type="ECO:0000313" key="3">
    <source>
        <dbReference type="EMBL" id="QPD02579.1"/>
    </source>
</evidence>
<feature type="region of interest" description="Disordered" evidence="1">
    <location>
        <begin position="129"/>
        <end position="154"/>
    </location>
</feature>
<dbReference type="EMBL" id="CP047423">
    <property type="protein sequence ID" value="QPD02579.1"/>
    <property type="molecule type" value="Genomic_DNA"/>
</dbReference>
<feature type="chain" id="PRO_5032342713" evidence="2">
    <location>
        <begin position="23"/>
        <end position="154"/>
    </location>
</feature>
<evidence type="ECO:0000256" key="1">
    <source>
        <dbReference type="SAM" id="MobiDB-lite"/>
    </source>
</evidence>
<sequence length="154" mass="16459">MKHLLGSIALCTILLGAVPVTAHKAKDSGPVTAFHGGQALTAGPYHLELVATDGELTLYVMDHSDRGIPTEGSRAKATIQHGTEKSRTQIELEPSGENMLKGTGTFTINPDTGIIVFIKLPEQDAHAARFTPRQAKGQSAPTEGKQHRHKQPAH</sequence>
<organism evidence="3 4">
    <name type="scientific">Candidatus Nitrospira kreftii</name>
    <dbReference type="NCBI Taxonomy" id="2652173"/>
    <lineage>
        <taxon>Bacteria</taxon>
        <taxon>Pseudomonadati</taxon>
        <taxon>Nitrospirota</taxon>
        <taxon>Nitrospiria</taxon>
        <taxon>Nitrospirales</taxon>
        <taxon>Nitrospiraceae</taxon>
        <taxon>Nitrospira</taxon>
    </lineage>
</organism>
<dbReference type="Proteomes" id="UP000593737">
    <property type="component" value="Chromosome"/>
</dbReference>
<reference evidence="3 4" key="1">
    <citation type="journal article" date="2020" name="ISME J.">
        <title>Enrichment and physiological characterization of a novel comammox Nitrospira indicates ammonium inhibition of complete nitrification.</title>
        <authorList>
            <person name="Sakoula D."/>
            <person name="Koch H."/>
            <person name="Frank J."/>
            <person name="Jetten M.S.M."/>
            <person name="van Kessel M.A.H.J."/>
            <person name="Lucker S."/>
        </authorList>
    </citation>
    <scope>NUCLEOTIDE SEQUENCE [LARGE SCALE GENOMIC DNA]</scope>
    <source>
        <strain evidence="3">Comreactor17</strain>
    </source>
</reference>
<protein>
    <submittedName>
        <fullName evidence="3">Uncharacterized protein</fullName>
    </submittedName>
</protein>
<proteinExistence type="predicted"/>
<accession>A0A7S8IY04</accession>
<gene>
    <name evidence="3" type="ORF">Nkreftii_000353</name>
</gene>
<feature type="signal peptide" evidence="2">
    <location>
        <begin position="1"/>
        <end position="22"/>
    </location>
</feature>
<evidence type="ECO:0000256" key="2">
    <source>
        <dbReference type="SAM" id="SignalP"/>
    </source>
</evidence>
<name>A0A7S8IY04_9BACT</name>
<dbReference type="AlphaFoldDB" id="A0A7S8IY04"/>
<dbReference type="KEGG" id="nkf:Nkreftii_000353"/>